<dbReference type="AlphaFoldDB" id="A0AAE0SMK4"/>
<proteinExistence type="predicted"/>
<name>A0AAE0SMK4_9BIVA</name>
<evidence type="ECO:0000313" key="3">
    <source>
        <dbReference type="Proteomes" id="UP001195483"/>
    </source>
</evidence>
<dbReference type="EMBL" id="JAEAOA010001474">
    <property type="protein sequence ID" value="KAK3594454.1"/>
    <property type="molecule type" value="Genomic_DNA"/>
</dbReference>
<comment type="caution">
    <text evidence="2">The sequence shown here is derived from an EMBL/GenBank/DDBJ whole genome shotgun (WGS) entry which is preliminary data.</text>
</comment>
<organism evidence="2 3">
    <name type="scientific">Potamilus streckersoni</name>
    <dbReference type="NCBI Taxonomy" id="2493646"/>
    <lineage>
        <taxon>Eukaryota</taxon>
        <taxon>Metazoa</taxon>
        <taxon>Spiralia</taxon>
        <taxon>Lophotrochozoa</taxon>
        <taxon>Mollusca</taxon>
        <taxon>Bivalvia</taxon>
        <taxon>Autobranchia</taxon>
        <taxon>Heteroconchia</taxon>
        <taxon>Palaeoheterodonta</taxon>
        <taxon>Unionida</taxon>
        <taxon>Unionoidea</taxon>
        <taxon>Unionidae</taxon>
        <taxon>Ambleminae</taxon>
        <taxon>Lampsilini</taxon>
        <taxon>Potamilus</taxon>
    </lineage>
</organism>
<evidence type="ECO:0000313" key="2">
    <source>
        <dbReference type="EMBL" id="KAK3594454.1"/>
    </source>
</evidence>
<protein>
    <submittedName>
        <fullName evidence="2">Uncharacterized protein</fullName>
    </submittedName>
</protein>
<keyword evidence="3" id="KW-1185">Reference proteome</keyword>
<reference evidence="2" key="2">
    <citation type="journal article" date="2021" name="Genome Biol. Evol.">
        <title>Developing a high-quality reference genome for a parasitic bivalve with doubly uniparental inheritance (Bivalvia: Unionida).</title>
        <authorList>
            <person name="Smith C.H."/>
        </authorList>
    </citation>
    <scope>NUCLEOTIDE SEQUENCE</scope>
    <source>
        <strain evidence="2">CHS0354</strain>
        <tissue evidence="2">Mantle</tissue>
    </source>
</reference>
<sequence length="77" mass="8148">LGDNTGDLVSEQSPPPASRYVPSCGSTSDLGSEYTRIGGGIARSIFPPIQFVTPAQLVGINLSNVVWETKKSLLSNR</sequence>
<dbReference type="Proteomes" id="UP001195483">
    <property type="component" value="Unassembled WGS sequence"/>
</dbReference>
<feature type="region of interest" description="Disordered" evidence="1">
    <location>
        <begin position="1"/>
        <end position="25"/>
    </location>
</feature>
<accession>A0AAE0SMK4</accession>
<feature type="non-terminal residue" evidence="2">
    <location>
        <position position="1"/>
    </location>
</feature>
<gene>
    <name evidence="2" type="ORF">CHS0354_024897</name>
</gene>
<reference evidence="2" key="3">
    <citation type="submission" date="2023-05" db="EMBL/GenBank/DDBJ databases">
        <authorList>
            <person name="Smith C.H."/>
        </authorList>
    </citation>
    <scope>NUCLEOTIDE SEQUENCE</scope>
    <source>
        <strain evidence="2">CHS0354</strain>
        <tissue evidence="2">Mantle</tissue>
    </source>
</reference>
<reference evidence="2" key="1">
    <citation type="journal article" date="2021" name="Genome Biol. Evol.">
        <title>A High-Quality Reference Genome for a Parasitic Bivalve with Doubly Uniparental Inheritance (Bivalvia: Unionida).</title>
        <authorList>
            <person name="Smith C.H."/>
        </authorList>
    </citation>
    <scope>NUCLEOTIDE SEQUENCE</scope>
    <source>
        <strain evidence="2">CHS0354</strain>
    </source>
</reference>
<evidence type="ECO:0000256" key="1">
    <source>
        <dbReference type="SAM" id="MobiDB-lite"/>
    </source>
</evidence>